<dbReference type="InterPro" id="IPR051370">
    <property type="entry name" value="PPIase_Pin1"/>
</dbReference>
<keyword evidence="4 5" id="KW-0413">Isomerase</keyword>
<feature type="signal peptide" evidence="7">
    <location>
        <begin position="1"/>
        <end position="19"/>
    </location>
</feature>
<dbReference type="EC" id="5.2.1.8" evidence="2"/>
<keyword evidence="10" id="KW-1185">Reference proteome</keyword>
<dbReference type="InterPro" id="IPR046357">
    <property type="entry name" value="PPIase_dom_sf"/>
</dbReference>
<dbReference type="PROSITE" id="PS51257">
    <property type="entry name" value="PROKAR_LIPOPROTEIN"/>
    <property type="match status" value="1"/>
</dbReference>
<dbReference type="OrthoDB" id="14196at2"/>
<feature type="chain" id="PRO_5002511623" description="peptidylprolyl isomerase" evidence="7">
    <location>
        <begin position="20"/>
        <end position="271"/>
    </location>
</feature>
<dbReference type="RefSeq" id="WP_053231688.1">
    <property type="nucleotide sequence ID" value="NZ_CP011125.1"/>
</dbReference>
<feature type="domain" description="PpiC" evidence="8">
    <location>
        <begin position="163"/>
        <end position="270"/>
    </location>
</feature>
<dbReference type="Gene3D" id="3.10.50.40">
    <property type="match status" value="2"/>
</dbReference>
<dbReference type="GO" id="GO:0003755">
    <property type="term" value="F:peptidyl-prolyl cis-trans isomerase activity"/>
    <property type="evidence" value="ECO:0007669"/>
    <property type="project" value="UniProtKB-KW"/>
</dbReference>
<dbReference type="Proteomes" id="UP000034883">
    <property type="component" value="Chromosome"/>
</dbReference>
<reference evidence="9 10" key="1">
    <citation type="submission" date="2015-03" db="EMBL/GenBank/DDBJ databases">
        <title>Genome assembly of Sandaracinus amylolyticus DSM 53668.</title>
        <authorList>
            <person name="Sharma G."/>
            <person name="Subramanian S."/>
        </authorList>
    </citation>
    <scope>NUCLEOTIDE SEQUENCE [LARGE SCALE GENOMIC DNA]</scope>
    <source>
        <strain evidence="9 10">DSM 53668</strain>
    </source>
</reference>
<evidence type="ECO:0000256" key="2">
    <source>
        <dbReference type="ARBA" id="ARBA00013194"/>
    </source>
</evidence>
<gene>
    <name evidence="9" type="ORF">DB32_001485</name>
</gene>
<dbReference type="EMBL" id="CP011125">
    <property type="protein sequence ID" value="AKF04336.1"/>
    <property type="molecule type" value="Genomic_DNA"/>
</dbReference>
<dbReference type="SUPFAM" id="SSF54534">
    <property type="entry name" value="FKBP-like"/>
    <property type="match status" value="2"/>
</dbReference>
<organism evidence="9 10">
    <name type="scientific">Sandaracinus amylolyticus</name>
    <dbReference type="NCBI Taxonomy" id="927083"/>
    <lineage>
        <taxon>Bacteria</taxon>
        <taxon>Pseudomonadati</taxon>
        <taxon>Myxococcota</taxon>
        <taxon>Polyangia</taxon>
        <taxon>Polyangiales</taxon>
        <taxon>Sandaracinaceae</taxon>
        <taxon>Sandaracinus</taxon>
    </lineage>
</organism>
<evidence type="ECO:0000313" key="10">
    <source>
        <dbReference type="Proteomes" id="UP000034883"/>
    </source>
</evidence>
<evidence type="ECO:0000256" key="5">
    <source>
        <dbReference type="PROSITE-ProRule" id="PRU00278"/>
    </source>
</evidence>
<dbReference type="Pfam" id="PF00639">
    <property type="entry name" value="Rotamase"/>
    <property type="match status" value="1"/>
</dbReference>
<sequence>MRAFLALSCLLALACSSPAAEPAPPPPAPTEAPPPAVVAPDTRATPDEASAAEACARVIVVAWSGAAHAPASITRTQDEARARAEQLRTRLVAGSDDLATLARTESDAASSGPRGGLLGTYTREDWPAAHEPIRDAVWALRTGAISDVLEAPYGYVVAQRCAVEHVHTRHVLVRYAGARNAGPEITRTRGEAEARARELLARAQAPGADFAAIAREESEDASAERGGDLGVTGRGRLAQAFEDAAYALDENAIAGPIETEFGFHVIQRLPE</sequence>
<dbReference type="PANTHER" id="PTHR10657:SF4">
    <property type="entry name" value="PEPTIDYL-PROLYL CIS-TRANS ISOMERASE-RELATED"/>
    <property type="match status" value="1"/>
</dbReference>
<comment type="catalytic activity">
    <reaction evidence="1">
        <text>[protein]-peptidylproline (omega=180) = [protein]-peptidylproline (omega=0)</text>
        <dbReference type="Rhea" id="RHEA:16237"/>
        <dbReference type="Rhea" id="RHEA-COMP:10747"/>
        <dbReference type="Rhea" id="RHEA-COMP:10748"/>
        <dbReference type="ChEBI" id="CHEBI:83833"/>
        <dbReference type="ChEBI" id="CHEBI:83834"/>
        <dbReference type="EC" id="5.2.1.8"/>
    </reaction>
</comment>
<keyword evidence="3 5" id="KW-0697">Rotamase</keyword>
<evidence type="ECO:0000256" key="4">
    <source>
        <dbReference type="ARBA" id="ARBA00023235"/>
    </source>
</evidence>
<dbReference type="PANTHER" id="PTHR10657">
    <property type="entry name" value="PEPTIDYL-PROLYL CIS-TRANS ISOMERASE"/>
    <property type="match status" value="1"/>
</dbReference>
<evidence type="ECO:0000259" key="8">
    <source>
        <dbReference type="PROSITE" id="PS50198"/>
    </source>
</evidence>
<feature type="region of interest" description="Disordered" evidence="6">
    <location>
        <begin position="18"/>
        <end position="47"/>
    </location>
</feature>
<dbReference type="PROSITE" id="PS50198">
    <property type="entry name" value="PPIC_PPIASE_2"/>
    <property type="match status" value="2"/>
</dbReference>
<dbReference type="STRING" id="927083.DB32_001485"/>
<dbReference type="Pfam" id="PF13616">
    <property type="entry name" value="Rotamase_3"/>
    <property type="match status" value="1"/>
</dbReference>
<feature type="compositionally biased region" description="Pro residues" evidence="6">
    <location>
        <begin position="21"/>
        <end position="37"/>
    </location>
</feature>
<feature type="domain" description="PpiC" evidence="8">
    <location>
        <begin position="51"/>
        <end position="162"/>
    </location>
</feature>
<dbReference type="InterPro" id="IPR000297">
    <property type="entry name" value="PPIase_PpiC"/>
</dbReference>
<evidence type="ECO:0000256" key="1">
    <source>
        <dbReference type="ARBA" id="ARBA00000971"/>
    </source>
</evidence>
<evidence type="ECO:0000313" key="9">
    <source>
        <dbReference type="EMBL" id="AKF04336.1"/>
    </source>
</evidence>
<evidence type="ECO:0000256" key="3">
    <source>
        <dbReference type="ARBA" id="ARBA00023110"/>
    </source>
</evidence>
<dbReference type="AlphaFoldDB" id="A0A0F6W0J0"/>
<name>A0A0F6W0J0_9BACT</name>
<accession>A0A0F6W0J0</accession>
<evidence type="ECO:0000256" key="6">
    <source>
        <dbReference type="SAM" id="MobiDB-lite"/>
    </source>
</evidence>
<dbReference type="KEGG" id="samy:DB32_001485"/>
<evidence type="ECO:0000256" key="7">
    <source>
        <dbReference type="SAM" id="SignalP"/>
    </source>
</evidence>
<keyword evidence="7" id="KW-0732">Signal</keyword>
<protein>
    <recommendedName>
        <fullName evidence="2">peptidylprolyl isomerase</fullName>
        <ecNumber evidence="2">5.2.1.8</ecNumber>
    </recommendedName>
</protein>
<proteinExistence type="predicted"/>